<proteinExistence type="predicted"/>
<dbReference type="AlphaFoldDB" id="A0A0E9QB01"/>
<dbReference type="EMBL" id="GBXM01094643">
    <property type="protein sequence ID" value="JAH13934.1"/>
    <property type="molecule type" value="Transcribed_RNA"/>
</dbReference>
<accession>A0A0E9QB01</accession>
<sequence>MYILRINTEEINLSALNGIINNPMSTDKPHLSNLCSDCSIHDNATFKSQNPFH</sequence>
<name>A0A0E9QB01_ANGAN</name>
<reference evidence="1" key="2">
    <citation type="journal article" date="2015" name="Fish Shellfish Immunol.">
        <title>Early steps in the European eel (Anguilla anguilla)-Vibrio vulnificus interaction in the gills: Role of the RtxA13 toxin.</title>
        <authorList>
            <person name="Callol A."/>
            <person name="Pajuelo D."/>
            <person name="Ebbesson L."/>
            <person name="Teles M."/>
            <person name="MacKenzie S."/>
            <person name="Amaro C."/>
        </authorList>
    </citation>
    <scope>NUCLEOTIDE SEQUENCE</scope>
</reference>
<reference evidence="1" key="1">
    <citation type="submission" date="2014-11" db="EMBL/GenBank/DDBJ databases">
        <authorList>
            <person name="Amaro Gonzalez C."/>
        </authorList>
    </citation>
    <scope>NUCLEOTIDE SEQUENCE</scope>
</reference>
<protein>
    <submittedName>
        <fullName evidence="1">Uncharacterized protein</fullName>
    </submittedName>
</protein>
<organism evidence="1">
    <name type="scientific">Anguilla anguilla</name>
    <name type="common">European freshwater eel</name>
    <name type="synonym">Muraena anguilla</name>
    <dbReference type="NCBI Taxonomy" id="7936"/>
    <lineage>
        <taxon>Eukaryota</taxon>
        <taxon>Metazoa</taxon>
        <taxon>Chordata</taxon>
        <taxon>Craniata</taxon>
        <taxon>Vertebrata</taxon>
        <taxon>Euteleostomi</taxon>
        <taxon>Actinopterygii</taxon>
        <taxon>Neopterygii</taxon>
        <taxon>Teleostei</taxon>
        <taxon>Anguilliformes</taxon>
        <taxon>Anguillidae</taxon>
        <taxon>Anguilla</taxon>
    </lineage>
</organism>
<evidence type="ECO:0000313" key="1">
    <source>
        <dbReference type="EMBL" id="JAH13934.1"/>
    </source>
</evidence>